<dbReference type="AlphaFoldDB" id="A0A318S5B2"/>
<comment type="caution">
    <text evidence="2">The sequence shown here is derived from an EMBL/GenBank/DDBJ whole genome shotgun (WGS) entry which is preliminary data.</text>
</comment>
<evidence type="ECO:0000313" key="2">
    <source>
        <dbReference type="EMBL" id="PYE51003.1"/>
    </source>
</evidence>
<sequence length="143" mass="16447">MVKFTRRGLSSLHKTFELSLTEWPSQSDVSQEQQDTKFESIEVTELQRQRGPKYQRLTLQEARLYEDQYDVLTRLARTLTKARRSEKGSGASERITENTLIRGAIDLLLARAPELRCADEEELRRSVGRPPRSDSCVSTGSFR</sequence>
<accession>A0A318S5B2</accession>
<gene>
    <name evidence="2" type="ORF">DES52_11670</name>
</gene>
<name>A0A318S5B2_9DEIO</name>
<reference evidence="2 3" key="1">
    <citation type="submission" date="2018-06" db="EMBL/GenBank/DDBJ databases">
        <title>Genomic Encyclopedia of Type Strains, Phase IV (KMG-IV): sequencing the most valuable type-strain genomes for metagenomic binning, comparative biology and taxonomic classification.</title>
        <authorList>
            <person name="Goeker M."/>
        </authorList>
    </citation>
    <scope>NUCLEOTIDE SEQUENCE [LARGE SCALE GENOMIC DNA]</scope>
    <source>
        <strain evidence="2 3">DSM 18048</strain>
    </source>
</reference>
<proteinExistence type="predicted"/>
<feature type="region of interest" description="Disordered" evidence="1">
    <location>
        <begin position="119"/>
        <end position="143"/>
    </location>
</feature>
<keyword evidence="3" id="KW-1185">Reference proteome</keyword>
<dbReference type="EMBL" id="QJSX01000016">
    <property type="protein sequence ID" value="PYE51003.1"/>
    <property type="molecule type" value="Genomic_DNA"/>
</dbReference>
<dbReference type="Proteomes" id="UP000248326">
    <property type="component" value="Unassembled WGS sequence"/>
</dbReference>
<protein>
    <submittedName>
        <fullName evidence="2">Uncharacterized protein</fullName>
    </submittedName>
</protein>
<evidence type="ECO:0000313" key="3">
    <source>
        <dbReference type="Proteomes" id="UP000248326"/>
    </source>
</evidence>
<evidence type="ECO:0000256" key="1">
    <source>
        <dbReference type="SAM" id="MobiDB-lite"/>
    </source>
</evidence>
<organism evidence="2 3">
    <name type="scientific">Deinococcus yavapaiensis KR-236</name>
    <dbReference type="NCBI Taxonomy" id="694435"/>
    <lineage>
        <taxon>Bacteria</taxon>
        <taxon>Thermotogati</taxon>
        <taxon>Deinococcota</taxon>
        <taxon>Deinococci</taxon>
        <taxon>Deinococcales</taxon>
        <taxon>Deinococcaceae</taxon>
        <taxon>Deinococcus</taxon>
    </lineage>
</organism>